<feature type="non-terminal residue" evidence="1">
    <location>
        <position position="312"/>
    </location>
</feature>
<keyword evidence="2" id="KW-1185">Reference proteome</keyword>
<gene>
    <name evidence="1" type="ORF">Golob_002388</name>
</gene>
<protein>
    <submittedName>
        <fullName evidence="1">Uncharacterized protein</fullName>
    </submittedName>
</protein>
<comment type="caution">
    <text evidence="1">The sequence shown here is derived from an EMBL/GenBank/DDBJ whole genome shotgun (WGS) entry which is preliminary data.</text>
</comment>
<sequence length="312" mass="35501">SQFLIHYPTRDDSCEEECTYDIEPIEESSFSAIIDNDDMNEQETSSATICEDICIETYLTGLTLEEEEDEILQIQIDAETNGQVEVLQLVECFLTASIVHFPAMRSTMENLWHPVRGVQISDLGEKSDSFCEIKMAVGVETKEMGWDLSIRAQSRRAQMITSVWLREEGKGTGNWSGNLENSLMEHDLKDEVIVGEEGKRRNRREMKDALAKEETNVLAERSRRAVEVSHQLSAAANSQMEKFRRSCGFLNGIGVSSDSSRGGLCLAWRKGKNVQLQSFAKRHIDVIIDEREEGYKWRFIGFYGSLYSQERA</sequence>
<name>A0A7J8N5B2_9ROSI</name>
<evidence type="ECO:0000313" key="1">
    <source>
        <dbReference type="EMBL" id="MBA0572022.1"/>
    </source>
</evidence>
<accession>A0A7J8N5B2</accession>
<dbReference type="EMBL" id="JABEZX010000012">
    <property type="protein sequence ID" value="MBA0572022.1"/>
    <property type="molecule type" value="Genomic_DNA"/>
</dbReference>
<dbReference type="Proteomes" id="UP000593572">
    <property type="component" value="Unassembled WGS sequence"/>
</dbReference>
<evidence type="ECO:0000313" key="2">
    <source>
        <dbReference type="Proteomes" id="UP000593572"/>
    </source>
</evidence>
<dbReference type="AlphaFoldDB" id="A0A7J8N5B2"/>
<organism evidence="1 2">
    <name type="scientific">Gossypium lobatum</name>
    <dbReference type="NCBI Taxonomy" id="34289"/>
    <lineage>
        <taxon>Eukaryota</taxon>
        <taxon>Viridiplantae</taxon>
        <taxon>Streptophyta</taxon>
        <taxon>Embryophyta</taxon>
        <taxon>Tracheophyta</taxon>
        <taxon>Spermatophyta</taxon>
        <taxon>Magnoliopsida</taxon>
        <taxon>eudicotyledons</taxon>
        <taxon>Gunneridae</taxon>
        <taxon>Pentapetalae</taxon>
        <taxon>rosids</taxon>
        <taxon>malvids</taxon>
        <taxon>Malvales</taxon>
        <taxon>Malvaceae</taxon>
        <taxon>Malvoideae</taxon>
        <taxon>Gossypium</taxon>
    </lineage>
</organism>
<reference evidence="1 2" key="1">
    <citation type="journal article" date="2019" name="Genome Biol. Evol.">
        <title>Insights into the evolution of the New World diploid cottons (Gossypium, subgenus Houzingenia) based on genome sequencing.</title>
        <authorList>
            <person name="Grover C.E."/>
            <person name="Arick M.A. 2nd"/>
            <person name="Thrash A."/>
            <person name="Conover J.L."/>
            <person name="Sanders W.S."/>
            <person name="Peterson D.G."/>
            <person name="Frelichowski J.E."/>
            <person name="Scheffler J.A."/>
            <person name="Scheffler B.E."/>
            <person name="Wendel J.F."/>
        </authorList>
    </citation>
    <scope>NUCLEOTIDE SEQUENCE [LARGE SCALE GENOMIC DNA]</scope>
    <source>
        <strain evidence="1">157</strain>
        <tissue evidence="1">Leaf</tissue>
    </source>
</reference>
<proteinExistence type="predicted"/>
<feature type="non-terminal residue" evidence="1">
    <location>
        <position position="1"/>
    </location>
</feature>